<dbReference type="AlphaFoldDB" id="A0A2M3ZVT3"/>
<dbReference type="EMBL" id="GGFM01011809">
    <property type="protein sequence ID" value="MBW32560.1"/>
    <property type="molecule type" value="Transcribed_RNA"/>
</dbReference>
<protein>
    <submittedName>
        <fullName evidence="2">Putative secreted peptide</fullName>
    </submittedName>
</protein>
<evidence type="ECO:0000256" key="1">
    <source>
        <dbReference type="SAM" id="SignalP"/>
    </source>
</evidence>
<proteinExistence type="predicted"/>
<reference evidence="2" key="1">
    <citation type="submission" date="2018-01" db="EMBL/GenBank/DDBJ databases">
        <title>An insight into the sialome of Amazonian anophelines.</title>
        <authorList>
            <person name="Ribeiro J.M."/>
            <person name="Scarpassa V."/>
            <person name="Calvo E."/>
        </authorList>
    </citation>
    <scope>NUCLEOTIDE SEQUENCE</scope>
    <source>
        <tissue evidence="2">Salivary glands</tissue>
    </source>
</reference>
<evidence type="ECO:0000313" key="2">
    <source>
        <dbReference type="EMBL" id="MBW32560.1"/>
    </source>
</evidence>
<organism evidence="2">
    <name type="scientific">Anopheles braziliensis</name>
    <dbReference type="NCBI Taxonomy" id="58242"/>
    <lineage>
        <taxon>Eukaryota</taxon>
        <taxon>Metazoa</taxon>
        <taxon>Ecdysozoa</taxon>
        <taxon>Arthropoda</taxon>
        <taxon>Hexapoda</taxon>
        <taxon>Insecta</taxon>
        <taxon>Pterygota</taxon>
        <taxon>Neoptera</taxon>
        <taxon>Endopterygota</taxon>
        <taxon>Diptera</taxon>
        <taxon>Nematocera</taxon>
        <taxon>Culicoidea</taxon>
        <taxon>Culicidae</taxon>
        <taxon>Anophelinae</taxon>
        <taxon>Anopheles</taxon>
    </lineage>
</organism>
<feature type="chain" id="PRO_5014714324" evidence="1">
    <location>
        <begin position="28"/>
        <end position="92"/>
    </location>
</feature>
<accession>A0A2M3ZVT3</accession>
<keyword evidence="1" id="KW-0732">Signal</keyword>
<sequence length="92" mass="10202">MPGLPVATRRLTSLILAIANRLATVASNDAGACSGIGNDYRNRMRWQMRKRWWPLSMASRGIPLAAVGAMEGVRCTAGHGCRQARRWRHREG</sequence>
<feature type="signal peptide" evidence="1">
    <location>
        <begin position="1"/>
        <end position="27"/>
    </location>
</feature>
<name>A0A2M3ZVT3_9DIPT</name>